<keyword evidence="1" id="KW-0472">Membrane</keyword>
<comment type="caution">
    <text evidence="2">The sequence shown here is derived from an EMBL/GenBank/DDBJ whole genome shotgun (WGS) entry which is preliminary data.</text>
</comment>
<keyword evidence="1" id="KW-1133">Transmembrane helix</keyword>
<evidence type="ECO:0000256" key="1">
    <source>
        <dbReference type="SAM" id="Phobius"/>
    </source>
</evidence>
<sequence length="118" mass="13241">MGLFSTSTGYFVYAVVVGVLSTVTCVVYFLPFVIRSFGFVAAVWSGLLFILWIAVFGVFASLFIHADSDGDSAIRRMRSAVWVDLVNALLWLISALSIFGYWWKHRESRSQFTGRAQV</sequence>
<dbReference type="EMBL" id="LAYC01000002">
    <property type="protein sequence ID" value="KYK56983.1"/>
    <property type="molecule type" value="Genomic_DNA"/>
</dbReference>
<keyword evidence="3" id="KW-1185">Reference proteome</keyword>
<dbReference type="PANTHER" id="PTHR42083:SF1">
    <property type="entry name" value="MARVEL DOMAIN-CONTAINING PROTEIN"/>
    <property type="match status" value="1"/>
</dbReference>
<evidence type="ECO:0000313" key="3">
    <source>
        <dbReference type="Proteomes" id="UP000076580"/>
    </source>
</evidence>
<organism evidence="2 3">
    <name type="scientific">Drechmeria coniospora</name>
    <name type="common">Nematophagous fungus</name>
    <name type="synonym">Meria coniospora</name>
    <dbReference type="NCBI Taxonomy" id="98403"/>
    <lineage>
        <taxon>Eukaryota</taxon>
        <taxon>Fungi</taxon>
        <taxon>Dikarya</taxon>
        <taxon>Ascomycota</taxon>
        <taxon>Pezizomycotina</taxon>
        <taxon>Sordariomycetes</taxon>
        <taxon>Hypocreomycetidae</taxon>
        <taxon>Hypocreales</taxon>
        <taxon>Ophiocordycipitaceae</taxon>
        <taxon>Drechmeria</taxon>
    </lineage>
</organism>
<reference evidence="2 3" key="1">
    <citation type="journal article" date="2016" name="Sci. Rep.">
        <title>Insights into Adaptations to a Near-Obligate Nematode Endoparasitic Lifestyle from the Finished Genome of Drechmeria coniospora.</title>
        <authorList>
            <person name="Zhang L."/>
            <person name="Zhou Z."/>
            <person name="Guo Q."/>
            <person name="Fokkens L."/>
            <person name="Miskei M."/>
            <person name="Pocsi I."/>
            <person name="Zhang W."/>
            <person name="Chen M."/>
            <person name="Wang L."/>
            <person name="Sun Y."/>
            <person name="Donzelli B.G."/>
            <person name="Gibson D.M."/>
            <person name="Nelson D.R."/>
            <person name="Luo J.G."/>
            <person name="Rep M."/>
            <person name="Liu H."/>
            <person name="Yang S."/>
            <person name="Wang J."/>
            <person name="Krasnoff S.B."/>
            <person name="Xu Y."/>
            <person name="Molnar I."/>
            <person name="Lin M."/>
        </authorList>
    </citation>
    <scope>NUCLEOTIDE SEQUENCE [LARGE SCALE GENOMIC DNA]</scope>
    <source>
        <strain evidence="2 3">ARSEF 6962</strain>
    </source>
</reference>
<gene>
    <name evidence="2" type="ORF">DCS_03990</name>
</gene>
<dbReference type="AlphaFoldDB" id="A0A151GIN5"/>
<evidence type="ECO:0008006" key="4">
    <source>
        <dbReference type="Google" id="ProtNLM"/>
    </source>
</evidence>
<dbReference type="PANTHER" id="PTHR42083">
    <property type="entry name" value="MARVEL DOMAIN-CONTAINING PROTEIN"/>
    <property type="match status" value="1"/>
</dbReference>
<feature type="transmembrane region" description="Helical" evidence="1">
    <location>
        <begin position="85"/>
        <end position="103"/>
    </location>
</feature>
<name>A0A151GIN5_DRECN</name>
<dbReference type="Proteomes" id="UP000076580">
    <property type="component" value="Chromosome 02"/>
</dbReference>
<evidence type="ECO:0000313" key="2">
    <source>
        <dbReference type="EMBL" id="KYK56983.1"/>
    </source>
</evidence>
<feature type="transmembrane region" description="Helical" evidence="1">
    <location>
        <begin position="41"/>
        <end position="65"/>
    </location>
</feature>
<accession>A0A151GIN5</accession>
<feature type="transmembrane region" description="Helical" evidence="1">
    <location>
        <begin position="12"/>
        <end position="34"/>
    </location>
</feature>
<dbReference type="GeneID" id="63716633"/>
<proteinExistence type="predicted"/>
<protein>
    <recommendedName>
        <fullName evidence="4">MARVEL domain-containing protein</fullName>
    </recommendedName>
</protein>
<dbReference type="InParanoid" id="A0A151GIN5"/>
<keyword evidence="1" id="KW-0812">Transmembrane</keyword>
<dbReference type="RefSeq" id="XP_040656335.1">
    <property type="nucleotide sequence ID" value="XM_040801302.1"/>
</dbReference>